<reference evidence="1 3" key="1">
    <citation type="submission" date="2015-09" db="EMBL/GenBank/DDBJ databases">
        <authorList>
            <consortium name="Pathogen Informatics"/>
        </authorList>
    </citation>
    <scope>NUCLEOTIDE SEQUENCE [LARGE SCALE GENOMIC DNA]</scope>
    <source>
        <strain evidence="1 3">2789STDY5834911</strain>
    </source>
</reference>
<protein>
    <recommendedName>
        <fullName evidence="5">Response regulator</fullName>
    </recommendedName>
</protein>
<sequence>MLRFLIVDDASKDIDELIIILKKASYLLNQYPHITLSDKEVIYNIVNFEEYDLVFIKIDGCKSDSKDFRCADYIRSKNSKMLMTFYSQTITKNVAKRLYEYFPVNYLQIPIDIEKIMVDVKRICEFSDPHRVFIKTKQGCIIKNVLDLLYYDTKKMLFMLIKKLKYTIRKRSINNI</sequence>
<evidence type="ECO:0008006" key="5">
    <source>
        <dbReference type="Google" id="ProtNLM"/>
    </source>
</evidence>
<dbReference type="Proteomes" id="UP000095712">
    <property type="component" value="Unassembled WGS sequence"/>
</dbReference>
<dbReference type="EMBL" id="WWVQ01000091">
    <property type="protein sequence ID" value="MZL35362.1"/>
    <property type="molecule type" value="Genomic_DNA"/>
</dbReference>
<name>A0A174QSB7_9FIRM</name>
<dbReference type="Gene3D" id="3.40.50.2300">
    <property type="match status" value="1"/>
</dbReference>
<dbReference type="SUPFAM" id="SSF52172">
    <property type="entry name" value="CheY-like"/>
    <property type="match status" value="1"/>
</dbReference>
<evidence type="ECO:0000313" key="2">
    <source>
        <dbReference type="EMBL" id="MZL35362.1"/>
    </source>
</evidence>
<dbReference type="InterPro" id="IPR011006">
    <property type="entry name" value="CheY-like_superfamily"/>
</dbReference>
<reference evidence="2 4" key="2">
    <citation type="journal article" date="2019" name="Nat. Med.">
        <title>A library of human gut bacterial isolates paired with longitudinal multiomics data enables mechanistic microbiome research.</title>
        <authorList>
            <person name="Poyet M."/>
            <person name="Groussin M."/>
            <person name="Gibbons S.M."/>
            <person name="Avila-Pacheco J."/>
            <person name="Jiang X."/>
            <person name="Kearney S.M."/>
            <person name="Perrotta A.R."/>
            <person name="Berdy B."/>
            <person name="Zhao S."/>
            <person name="Lieberman T.D."/>
            <person name="Swanson P.K."/>
            <person name="Smith M."/>
            <person name="Roesemann S."/>
            <person name="Alexander J.E."/>
            <person name="Rich S.A."/>
            <person name="Livny J."/>
            <person name="Vlamakis H."/>
            <person name="Clish C."/>
            <person name="Bullock K."/>
            <person name="Deik A."/>
            <person name="Scott J."/>
            <person name="Pierce K.A."/>
            <person name="Xavier R.J."/>
            <person name="Alm E.J."/>
        </authorList>
    </citation>
    <scope>NUCLEOTIDE SEQUENCE [LARGE SCALE GENOMIC DNA]</scope>
    <source>
        <strain evidence="2 4">BIOML-A1</strain>
    </source>
</reference>
<accession>A0A174QSB7</accession>
<evidence type="ECO:0000313" key="1">
    <source>
        <dbReference type="EMBL" id="CUP76163.1"/>
    </source>
</evidence>
<organism evidence="1 3">
    <name type="scientific">Blautia wexlerae</name>
    <dbReference type="NCBI Taxonomy" id="418240"/>
    <lineage>
        <taxon>Bacteria</taxon>
        <taxon>Bacillati</taxon>
        <taxon>Bacillota</taxon>
        <taxon>Clostridia</taxon>
        <taxon>Lachnospirales</taxon>
        <taxon>Lachnospiraceae</taxon>
        <taxon>Blautia</taxon>
    </lineage>
</organism>
<proteinExistence type="predicted"/>
<dbReference type="Proteomes" id="UP000477285">
    <property type="component" value="Unassembled WGS sequence"/>
</dbReference>
<evidence type="ECO:0000313" key="3">
    <source>
        <dbReference type="Proteomes" id="UP000095712"/>
    </source>
</evidence>
<evidence type="ECO:0000313" key="4">
    <source>
        <dbReference type="Proteomes" id="UP000477285"/>
    </source>
</evidence>
<gene>
    <name evidence="1" type="ORF">ERS852523_02719</name>
    <name evidence="2" type="ORF">GT728_19830</name>
</gene>
<dbReference type="EMBL" id="CZAW01000031">
    <property type="protein sequence ID" value="CUP76163.1"/>
    <property type="molecule type" value="Genomic_DNA"/>
</dbReference>
<dbReference type="AlphaFoldDB" id="A0A174QSB7"/>
<dbReference type="RefSeq" id="WP_055152291.1">
    <property type="nucleotide sequence ID" value="NZ_CZAW01000031.1"/>
</dbReference>